<keyword evidence="1" id="KW-0677">Repeat</keyword>
<dbReference type="Proteomes" id="UP000639772">
    <property type="component" value="Chromosome 7"/>
</dbReference>
<dbReference type="FunFam" id="1.25.40.10:FF:000031">
    <property type="entry name" value="Pentatricopeptide repeat-containing protein mitochondrial"/>
    <property type="match status" value="1"/>
</dbReference>
<dbReference type="InterPro" id="IPR002885">
    <property type="entry name" value="PPR_rpt"/>
</dbReference>
<feature type="domain" description="DYW" evidence="3">
    <location>
        <begin position="594"/>
        <end position="672"/>
    </location>
</feature>
<name>A0A835QV93_VANPL</name>
<dbReference type="GO" id="GO:0009451">
    <property type="term" value="P:RNA modification"/>
    <property type="evidence" value="ECO:0007669"/>
    <property type="project" value="InterPro"/>
</dbReference>
<evidence type="ECO:0000313" key="4">
    <source>
        <dbReference type="EMBL" id="KAG0474462.1"/>
    </source>
</evidence>
<protein>
    <recommendedName>
        <fullName evidence="3">DYW domain-containing protein</fullName>
    </recommendedName>
</protein>
<dbReference type="PANTHER" id="PTHR47926:SF347">
    <property type="entry name" value="PENTATRICOPEPTIDE REPEAT-CONTAINING PROTEIN"/>
    <property type="match status" value="1"/>
</dbReference>
<dbReference type="AlphaFoldDB" id="A0A835QV93"/>
<dbReference type="Gene3D" id="1.25.40.10">
    <property type="entry name" value="Tetratricopeptide repeat domain"/>
    <property type="match status" value="4"/>
</dbReference>
<proteinExistence type="predicted"/>
<dbReference type="InterPro" id="IPR046848">
    <property type="entry name" value="E_motif"/>
</dbReference>
<dbReference type="GO" id="GO:0008270">
    <property type="term" value="F:zinc ion binding"/>
    <property type="evidence" value="ECO:0007669"/>
    <property type="project" value="InterPro"/>
</dbReference>
<feature type="repeat" description="PPR" evidence="2">
    <location>
        <begin position="379"/>
        <end position="413"/>
    </location>
</feature>
<dbReference type="Pfam" id="PF13041">
    <property type="entry name" value="PPR_2"/>
    <property type="match status" value="3"/>
</dbReference>
<gene>
    <name evidence="4" type="ORF">HPP92_014148</name>
</gene>
<dbReference type="Pfam" id="PF01535">
    <property type="entry name" value="PPR"/>
    <property type="match status" value="3"/>
</dbReference>
<dbReference type="FunFam" id="1.25.40.10:FF:000427">
    <property type="entry name" value="Pentatricopeptide repeat-containing protein chloroplastic"/>
    <property type="match status" value="1"/>
</dbReference>
<feature type="repeat" description="PPR" evidence="2">
    <location>
        <begin position="74"/>
        <end position="108"/>
    </location>
</feature>
<dbReference type="NCBIfam" id="TIGR00756">
    <property type="entry name" value="PPR"/>
    <property type="match status" value="6"/>
</dbReference>
<evidence type="ECO:0000256" key="2">
    <source>
        <dbReference type="PROSITE-ProRule" id="PRU00708"/>
    </source>
</evidence>
<dbReference type="Pfam" id="PF20431">
    <property type="entry name" value="E_motif"/>
    <property type="match status" value="1"/>
</dbReference>
<dbReference type="OrthoDB" id="185373at2759"/>
<evidence type="ECO:0000256" key="1">
    <source>
        <dbReference type="ARBA" id="ARBA00022737"/>
    </source>
</evidence>
<evidence type="ECO:0000259" key="3">
    <source>
        <dbReference type="Pfam" id="PF14432"/>
    </source>
</evidence>
<dbReference type="Pfam" id="PF14432">
    <property type="entry name" value="DYW_deaminase"/>
    <property type="match status" value="1"/>
</dbReference>
<dbReference type="InterPro" id="IPR011990">
    <property type="entry name" value="TPR-like_helical_dom_sf"/>
</dbReference>
<organism evidence="4 5">
    <name type="scientific">Vanilla planifolia</name>
    <name type="common">Vanilla</name>
    <dbReference type="NCBI Taxonomy" id="51239"/>
    <lineage>
        <taxon>Eukaryota</taxon>
        <taxon>Viridiplantae</taxon>
        <taxon>Streptophyta</taxon>
        <taxon>Embryophyta</taxon>
        <taxon>Tracheophyta</taxon>
        <taxon>Spermatophyta</taxon>
        <taxon>Magnoliopsida</taxon>
        <taxon>Liliopsida</taxon>
        <taxon>Asparagales</taxon>
        <taxon>Orchidaceae</taxon>
        <taxon>Vanilloideae</taxon>
        <taxon>Vanilleae</taxon>
        <taxon>Vanilla</taxon>
    </lineage>
</organism>
<feature type="repeat" description="PPR" evidence="2">
    <location>
        <begin position="278"/>
        <end position="312"/>
    </location>
</feature>
<dbReference type="GO" id="GO:0003723">
    <property type="term" value="F:RNA binding"/>
    <property type="evidence" value="ECO:0007669"/>
    <property type="project" value="InterPro"/>
</dbReference>
<dbReference type="PROSITE" id="PS51375">
    <property type="entry name" value="PPR"/>
    <property type="match status" value="5"/>
</dbReference>
<dbReference type="SUPFAM" id="SSF48452">
    <property type="entry name" value="TPR-like"/>
    <property type="match status" value="1"/>
</dbReference>
<sequence>MSISSRWPKLLSVDLLKQNCISVKNCKQAHAFLIRSNLLNSNIIASKLVSFLALSPSGDLRYACQLFDQLRTPDSFIWNTIIRGCARGPMPSQAIYYFNQMSSSGVPPDHHSYPFVLTACARLQSPEPGWVFHAQTVKLGFESDAYVLNSLIQLYACYGFIGDARKLFDGNLSRDLVSWNVMIRGYIKMGQFKEAMSCFEDMVRTKNILPDSVTMICLVSACSQLGDLGWGRWFHSYSEEHGLVANLQLRNAILDMYCKCKDLSSAKELFHEMGSEQDLLSWTSMICGLANSGSFQDALEHFGRMQIEGIQPDEVLLGTMLSVCAQVGALDQGKYVHQLIERHNLKRDIILETALVDMYAKCGSIDLAMQVFKKMREKNLFTWNAIIGGLAIHGHGQLVLNLFEEMRREEVPVDDVTFIGILSACSHSGLVKDGLKVFNAMEEVYKLVPRMEHYGCVVDLLCRVGLVQDALAFIEKMPVKPNDVLWASLIGACRVHGAMEVADRVSSHMIELNPDSGDRYVSLSNLYAGIHRWDNALQVRSVMRAKGIKKTPGLSWIELDGVVHQFVAGDRSHKQNNEIYDMIEEMCKRVSLAGHVSATSEILFDIEEEEKEHSLFLHSEKLAVAFGLMNTTPGSFIRITKNLRVCIDCHSFLKVTSKVFSREIVARDRVGFIISRWVLHMQGFLVRTGK</sequence>
<feature type="repeat" description="PPR" evidence="2">
    <location>
        <begin position="175"/>
        <end position="210"/>
    </location>
</feature>
<comment type="caution">
    <text evidence="4">The sequence shown here is derived from an EMBL/GenBank/DDBJ whole genome shotgun (WGS) entry which is preliminary data.</text>
</comment>
<accession>A0A835QV93</accession>
<dbReference type="InterPro" id="IPR032867">
    <property type="entry name" value="DYW_dom"/>
</dbReference>
<reference evidence="4 5" key="1">
    <citation type="journal article" date="2020" name="Nat. Food">
        <title>A phased Vanilla planifolia genome enables genetic improvement of flavour and production.</title>
        <authorList>
            <person name="Hasing T."/>
            <person name="Tang H."/>
            <person name="Brym M."/>
            <person name="Khazi F."/>
            <person name="Huang T."/>
            <person name="Chambers A.H."/>
        </authorList>
    </citation>
    <scope>NUCLEOTIDE SEQUENCE [LARGE SCALE GENOMIC DNA]</scope>
    <source>
        <tissue evidence="4">Leaf</tissue>
    </source>
</reference>
<dbReference type="EMBL" id="JADCNM010000007">
    <property type="protein sequence ID" value="KAG0474462.1"/>
    <property type="molecule type" value="Genomic_DNA"/>
</dbReference>
<dbReference type="PANTHER" id="PTHR47926">
    <property type="entry name" value="PENTATRICOPEPTIDE REPEAT-CONTAINING PROTEIN"/>
    <property type="match status" value="1"/>
</dbReference>
<feature type="repeat" description="PPR" evidence="2">
    <location>
        <begin position="348"/>
        <end position="378"/>
    </location>
</feature>
<dbReference type="FunFam" id="1.25.40.10:FF:000366">
    <property type="entry name" value="Pentatricopeptide (PPR) repeat-containing protein"/>
    <property type="match status" value="1"/>
</dbReference>
<evidence type="ECO:0000313" key="5">
    <source>
        <dbReference type="Proteomes" id="UP000639772"/>
    </source>
</evidence>
<dbReference type="InterPro" id="IPR046960">
    <property type="entry name" value="PPR_At4g14850-like_plant"/>
</dbReference>